<dbReference type="Gene3D" id="1.10.4030.10">
    <property type="entry name" value="Porin chaperone SurA, peptide-binding domain"/>
    <property type="match status" value="1"/>
</dbReference>
<dbReference type="InterPro" id="IPR027304">
    <property type="entry name" value="Trigger_fact/SurA_dom_sf"/>
</dbReference>
<feature type="compositionally biased region" description="Acidic residues" evidence="1">
    <location>
        <begin position="409"/>
        <end position="418"/>
    </location>
</feature>
<dbReference type="Proteomes" id="UP001154420">
    <property type="component" value="Unassembled WGS sequence"/>
</dbReference>
<dbReference type="SUPFAM" id="SSF109998">
    <property type="entry name" value="Triger factor/SurA peptide-binding domain-like"/>
    <property type="match status" value="1"/>
</dbReference>
<dbReference type="Gene3D" id="3.10.50.40">
    <property type="match status" value="1"/>
</dbReference>
<keyword evidence="2" id="KW-0812">Transmembrane</keyword>
<dbReference type="AlphaFoldDB" id="A0A9X5GTJ4"/>
<reference evidence="3" key="1">
    <citation type="submission" date="2018-09" db="EMBL/GenBank/DDBJ databases">
        <title>Murine metabolic-syndrome-specific gut microbial biobank.</title>
        <authorList>
            <person name="Liu C."/>
        </authorList>
    </citation>
    <scope>NUCLEOTIDE SEQUENCE</scope>
    <source>
        <strain evidence="3">D42-62</strain>
    </source>
</reference>
<name>A0A9X5GTJ4_9FIRM</name>
<organism evidence="3 4">
    <name type="scientific">Parablautia muri</name>
    <dbReference type="NCBI Taxonomy" id="2320879"/>
    <lineage>
        <taxon>Bacteria</taxon>
        <taxon>Bacillati</taxon>
        <taxon>Bacillota</taxon>
        <taxon>Clostridia</taxon>
        <taxon>Lachnospirales</taxon>
        <taxon>Lachnospiraceae</taxon>
        <taxon>Parablautia</taxon>
    </lineage>
</organism>
<dbReference type="InterPro" id="IPR046357">
    <property type="entry name" value="PPIase_dom_sf"/>
</dbReference>
<evidence type="ECO:0000256" key="2">
    <source>
        <dbReference type="SAM" id="Phobius"/>
    </source>
</evidence>
<keyword evidence="4" id="KW-1185">Reference proteome</keyword>
<accession>A0A9X5GTJ4</accession>
<feature type="compositionally biased region" description="Acidic residues" evidence="1">
    <location>
        <begin position="427"/>
        <end position="456"/>
    </location>
</feature>
<protein>
    <submittedName>
        <fullName evidence="3">Peptidyl-prolyl cis-trans isomerase</fullName>
    </submittedName>
</protein>
<dbReference type="EMBL" id="QZDT01000034">
    <property type="protein sequence ID" value="NBJ94269.1"/>
    <property type="molecule type" value="Genomic_DNA"/>
</dbReference>
<sequence length="456" mass="51579">MAKNNTPEVKPEQKVQTKYDRKMEARRQQKLKDARQEKMMKTIGVMLGVVVLIAIVVSIAVPIVRKNVALRGTYVKVGDHELTQLEYDYYYNVAVNNYLTAYASILPYMGLDTSRDYAQQQYAENRTWKDLFDEMTVEQIRQSKALLDDANAAGFTYDTSADYESFVSEFETAAQSAGASASEYYKNNFGTYATKQNMEPFVKEGLFVSAYHDDLLAQNAPSEEEIKSYYEENKQNYDKVDYRSFNFNTELAEDASEEDIGNAMDELKEKAEAMMEARKDGEDFEALCLENASENTKENYEDPDTEYSLSEGRSYSSISAVMSDWLYDESRKAGDITVLADETYHQYYVVEFVNRYYDEADDANIADTLASQSVSEYTNGLLENYQVTDVKGNLKYLTISTEESATDRADEEGTETDADSAAGVENSGEEDSDTEGAQAEDTDEETLDETDTEAEN</sequence>
<feature type="compositionally biased region" description="Basic and acidic residues" evidence="1">
    <location>
        <begin position="9"/>
        <end position="32"/>
    </location>
</feature>
<proteinExistence type="predicted"/>
<evidence type="ECO:0000313" key="4">
    <source>
        <dbReference type="Proteomes" id="UP001154420"/>
    </source>
</evidence>
<gene>
    <name evidence="3" type="ORF">D5281_17170</name>
</gene>
<dbReference type="RefSeq" id="WP_160561309.1">
    <property type="nucleotide sequence ID" value="NZ_QZDT01000034.1"/>
</dbReference>
<keyword evidence="2" id="KW-0472">Membrane</keyword>
<feature type="region of interest" description="Disordered" evidence="1">
    <location>
        <begin position="1"/>
        <end position="32"/>
    </location>
</feature>
<feature type="transmembrane region" description="Helical" evidence="2">
    <location>
        <begin position="42"/>
        <end position="64"/>
    </location>
</feature>
<evidence type="ECO:0000256" key="1">
    <source>
        <dbReference type="SAM" id="MobiDB-lite"/>
    </source>
</evidence>
<keyword evidence="2" id="KW-1133">Transmembrane helix</keyword>
<feature type="region of interest" description="Disordered" evidence="1">
    <location>
        <begin position="402"/>
        <end position="456"/>
    </location>
</feature>
<comment type="caution">
    <text evidence="3">The sequence shown here is derived from an EMBL/GenBank/DDBJ whole genome shotgun (WGS) entry which is preliminary data.</text>
</comment>
<keyword evidence="3" id="KW-0413">Isomerase</keyword>
<dbReference type="OrthoDB" id="9804319at2"/>
<evidence type="ECO:0000313" key="3">
    <source>
        <dbReference type="EMBL" id="NBJ94269.1"/>
    </source>
</evidence>
<dbReference type="GO" id="GO:0003755">
    <property type="term" value="F:peptidyl-prolyl cis-trans isomerase activity"/>
    <property type="evidence" value="ECO:0007669"/>
    <property type="project" value="InterPro"/>
</dbReference>